<evidence type="ECO:0000313" key="1">
    <source>
        <dbReference type="EMBL" id="VFJ89911.1"/>
    </source>
</evidence>
<evidence type="ECO:0000313" key="2">
    <source>
        <dbReference type="EMBL" id="VFJ90922.1"/>
    </source>
</evidence>
<evidence type="ECO:0000313" key="3">
    <source>
        <dbReference type="EMBL" id="VFJ97933.1"/>
    </source>
</evidence>
<name>A0A450UZH1_9GAMM</name>
<dbReference type="Pfam" id="PF13707">
    <property type="entry name" value="RloB"/>
    <property type="match status" value="1"/>
</dbReference>
<dbReference type="AlphaFoldDB" id="A0A450UZH1"/>
<reference evidence="3" key="1">
    <citation type="submission" date="2019-02" db="EMBL/GenBank/DDBJ databases">
        <authorList>
            <person name="Gruber-Vodicka R. H."/>
            <person name="Seah K. B. B."/>
        </authorList>
    </citation>
    <scope>NUCLEOTIDE SEQUENCE</scope>
    <source>
        <strain evidence="3">BECK_SA2B12</strain>
        <strain evidence="1">BECK_SA2B15</strain>
        <strain evidence="2">BECK_SA2B20</strain>
    </source>
</reference>
<protein>
    <submittedName>
        <fullName evidence="3">RloB-like protein</fullName>
    </submittedName>
</protein>
<dbReference type="InterPro" id="IPR025591">
    <property type="entry name" value="RloB"/>
</dbReference>
<sequence length="232" mass="26794">MGRAKPRKTGRSEHPASKRVDYDRVLIVCEGKKTEPHYFEELRRKYRLNSLNVVITPADGTDPMSVVRTAKRGQRDEREEGERYDRVYCVFDRDEHANFDDASRQLENLERQGFRSIRSWPCFEFWLLLHFQYTRRPFERDGRQTGAQHCESALRARPGMGHYRKGAKGLFTELLPRLEDAKANAARALHDAKSTGENNPSTEVHELVDYLQHSSIRGGKTAAVDCEFPNSP</sequence>
<organism evidence="3">
    <name type="scientific">Candidatus Kentrum eta</name>
    <dbReference type="NCBI Taxonomy" id="2126337"/>
    <lineage>
        <taxon>Bacteria</taxon>
        <taxon>Pseudomonadati</taxon>
        <taxon>Pseudomonadota</taxon>
        <taxon>Gammaproteobacteria</taxon>
        <taxon>Candidatus Kentrum</taxon>
    </lineage>
</organism>
<gene>
    <name evidence="1" type="ORF">BECKH772A_GA0070896_1001818</name>
    <name evidence="2" type="ORF">BECKH772B_GA0070898_1001222</name>
    <name evidence="3" type="ORF">BECKH772C_GA0070978_1001718</name>
</gene>
<dbReference type="EMBL" id="CAADFG010000018">
    <property type="protein sequence ID" value="VFJ89911.1"/>
    <property type="molecule type" value="Genomic_DNA"/>
</dbReference>
<proteinExistence type="predicted"/>
<dbReference type="EMBL" id="CAADFI010000012">
    <property type="protein sequence ID" value="VFJ90922.1"/>
    <property type="molecule type" value="Genomic_DNA"/>
</dbReference>
<dbReference type="EMBL" id="CAADFJ010000017">
    <property type="protein sequence ID" value="VFJ97933.1"/>
    <property type="molecule type" value="Genomic_DNA"/>
</dbReference>
<accession>A0A450UZH1</accession>